<evidence type="ECO:0000259" key="6">
    <source>
        <dbReference type="Pfam" id="PF02826"/>
    </source>
</evidence>
<dbReference type="Gene3D" id="3.40.50.720">
    <property type="entry name" value="NAD(P)-binding Rossmann-like Domain"/>
    <property type="match status" value="2"/>
</dbReference>
<evidence type="ECO:0008006" key="9">
    <source>
        <dbReference type="Google" id="ProtNLM"/>
    </source>
</evidence>
<dbReference type="GO" id="GO:0016616">
    <property type="term" value="F:oxidoreductase activity, acting on the CH-OH group of donors, NAD or NADP as acceptor"/>
    <property type="evidence" value="ECO:0007669"/>
    <property type="project" value="InterPro"/>
</dbReference>
<dbReference type="SUPFAM" id="SSF51735">
    <property type="entry name" value="NAD(P)-binding Rossmann-fold domains"/>
    <property type="match status" value="1"/>
</dbReference>
<dbReference type="SUPFAM" id="SSF52283">
    <property type="entry name" value="Formate/glycerate dehydrogenase catalytic domain-like"/>
    <property type="match status" value="1"/>
</dbReference>
<dbReference type="Pfam" id="PF00389">
    <property type="entry name" value="2-Hacid_dh"/>
    <property type="match status" value="1"/>
</dbReference>
<organism evidence="7 8">
    <name type="scientific">Candidatus Abyssobacteria bacterium SURF_17</name>
    <dbReference type="NCBI Taxonomy" id="2093361"/>
    <lineage>
        <taxon>Bacteria</taxon>
        <taxon>Pseudomonadati</taxon>
        <taxon>Candidatus Hydrogenedentota</taxon>
        <taxon>Candidatus Abyssobacteria</taxon>
    </lineage>
</organism>
<dbReference type="InterPro" id="IPR050418">
    <property type="entry name" value="D-iso_2-hydroxyacid_DH_PdxB"/>
</dbReference>
<protein>
    <recommendedName>
        <fullName evidence="9">Lactate dehydrogenase</fullName>
    </recommendedName>
</protein>
<dbReference type="PROSITE" id="PS00671">
    <property type="entry name" value="D_2_HYDROXYACID_DH_3"/>
    <property type="match status" value="1"/>
</dbReference>
<dbReference type="PROSITE" id="PS00670">
    <property type="entry name" value="D_2_HYDROXYACID_DH_2"/>
    <property type="match status" value="1"/>
</dbReference>
<dbReference type="InterPro" id="IPR006139">
    <property type="entry name" value="D-isomer_2_OHA_DH_cat_dom"/>
</dbReference>
<comment type="similarity">
    <text evidence="1 4">Belongs to the D-isomer specific 2-hydroxyacid dehydrogenase family.</text>
</comment>
<evidence type="ECO:0000256" key="2">
    <source>
        <dbReference type="ARBA" id="ARBA00023002"/>
    </source>
</evidence>
<sequence length="323" mass="35513">MVMKMVCFVNPNAQFLIDANMPEGWTYTIVSSEVDGDAYVEKALKDVADADFYLVGLEWIGKELIQPAKKLKLIQRLGAGFDNVDLAFARSAGVPVANIPGANAVAVAEHTIMLMIGLMKRFPEADNSMKRGEWKLTELLLMGCFELWKKTVGIVGLGTIGKQVARRLTGFDVTTIYHDILTFPPELEKELHVKKVPFEDLLAQSDVITLHVPLTDLTKDMMGAKQFGMMQSTAYFMNTSRGEVVNEQALVEALNRGIIAGAAIDVFKQEPPDPNSPLLKADNIILTPHTAGVTREVSMRFITDSFANFKRVAAGQAPINVVN</sequence>
<keyword evidence="3" id="KW-0520">NAD</keyword>
<proteinExistence type="inferred from homology"/>
<dbReference type="EMBL" id="QZKI01000084">
    <property type="protein sequence ID" value="RJP69320.1"/>
    <property type="molecule type" value="Genomic_DNA"/>
</dbReference>
<comment type="caution">
    <text evidence="7">The sequence shown here is derived from an EMBL/GenBank/DDBJ whole genome shotgun (WGS) entry which is preliminary data.</text>
</comment>
<evidence type="ECO:0000313" key="7">
    <source>
        <dbReference type="EMBL" id="RJP69320.1"/>
    </source>
</evidence>
<dbReference type="AlphaFoldDB" id="A0A419EX12"/>
<evidence type="ECO:0000256" key="3">
    <source>
        <dbReference type="ARBA" id="ARBA00023027"/>
    </source>
</evidence>
<dbReference type="CDD" id="cd12175">
    <property type="entry name" value="2-Hacid_dh_11"/>
    <property type="match status" value="1"/>
</dbReference>
<dbReference type="FunFam" id="3.40.50.720:FF:000203">
    <property type="entry name" value="D-3-phosphoglycerate dehydrogenase (SerA)"/>
    <property type="match status" value="1"/>
</dbReference>
<gene>
    <name evidence="7" type="ORF">C4532_11115</name>
</gene>
<keyword evidence="2 4" id="KW-0560">Oxidoreductase</keyword>
<dbReference type="InterPro" id="IPR036291">
    <property type="entry name" value="NAD(P)-bd_dom_sf"/>
</dbReference>
<accession>A0A419EX12</accession>
<reference evidence="7 8" key="1">
    <citation type="journal article" date="2017" name="ISME J.">
        <title>Energy and carbon metabolisms in a deep terrestrial subsurface fluid microbial community.</title>
        <authorList>
            <person name="Momper L."/>
            <person name="Jungbluth S.P."/>
            <person name="Lee M.D."/>
            <person name="Amend J.P."/>
        </authorList>
    </citation>
    <scope>NUCLEOTIDE SEQUENCE [LARGE SCALE GENOMIC DNA]</scope>
    <source>
        <strain evidence="7">SURF_17</strain>
    </source>
</reference>
<dbReference type="InterPro" id="IPR029753">
    <property type="entry name" value="D-isomer_DH_CS"/>
</dbReference>
<evidence type="ECO:0000256" key="4">
    <source>
        <dbReference type="RuleBase" id="RU003719"/>
    </source>
</evidence>
<feature type="domain" description="D-isomer specific 2-hydroxyacid dehydrogenase catalytic" evidence="5">
    <location>
        <begin position="40"/>
        <end position="323"/>
    </location>
</feature>
<dbReference type="Proteomes" id="UP000285961">
    <property type="component" value="Unassembled WGS sequence"/>
</dbReference>
<dbReference type="GO" id="GO:0051287">
    <property type="term" value="F:NAD binding"/>
    <property type="evidence" value="ECO:0007669"/>
    <property type="project" value="InterPro"/>
</dbReference>
<name>A0A419EX12_9BACT</name>
<evidence type="ECO:0000259" key="5">
    <source>
        <dbReference type="Pfam" id="PF00389"/>
    </source>
</evidence>
<feature type="domain" description="D-isomer specific 2-hydroxyacid dehydrogenase NAD-binding" evidence="6">
    <location>
        <begin position="112"/>
        <end position="291"/>
    </location>
</feature>
<dbReference type="PANTHER" id="PTHR43761:SF1">
    <property type="entry name" value="D-ISOMER SPECIFIC 2-HYDROXYACID DEHYDROGENASE CATALYTIC DOMAIN-CONTAINING PROTEIN-RELATED"/>
    <property type="match status" value="1"/>
</dbReference>
<dbReference type="Pfam" id="PF02826">
    <property type="entry name" value="2-Hacid_dh_C"/>
    <property type="match status" value="1"/>
</dbReference>
<evidence type="ECO:0000313" key="8">
    <source>
        <dbReference type="Proteomes" id="UP000285961"/>
    </source>
</evidence>
<dbReference type="InterPro" id="IPR006140">
    <property type="entry name" value="D-isomer_DH_NAD-bd"/>
</dbReference>
<dbReference type="PANTHER" id="PTHR43761">
    <property type="entry name" value="D-ISOMER SPECIFIC 2-HYDROXYACID DEHYDROGENASE FAMILY PROTEIN (AFU_ORTHOLOGUE AFUA_1G13630)"/>
    <property type="match status" value="1"/>
</dbReference>
<evidence type="ECO:0000256" key="1">
    <source>
        <dbReference type="ARBA" id="ARBA00005854"/>
    </source>
</evidence>